<accession>A0ABN7SAP0</accession>
<protein>
    <submittedName>
        <fullName evidence="1">Oidioi.mRNA.OKI2018_I69.XSR.g14745.t1.cds</fullName>
    </submittedName>
</protein>
<dbReference type="EMBL" id="OU015569">
    <property type="protein sequence ID" value="CAG5096711.1"/>
    <property type="molecule type" value="Genomic_DNA"/>
</dbReference>
<evidence type="ECO:0000313" key="2">
    <source>
        <dbReference type="Proteomes" id="UP001158576"/>
    </source>
</evidence>
<reference evidence="1 2" key="1">
    <citation type="submission" date="2021-04" db="EMBL/GenBank/DDBJ databases">
        <authorList>
            <person name="Bliznina A."/>
        </authorList>
    </citation>
    <scope>NUCLEOTIDE SEQUENCE [LARGE SCALE GENOMIC DNA]</scope>
</reference>
<proteinExistence type="predicted"/>
<dbReference type="Proteomes" id="UP001158576">
    <property type="component" value="Chromosome XSR"/>
</dbReference>
<name>A0ABN7SAP0_OIKDI</name>
<evidence type="ECO:0000313" key="1">
    <source>
        <dbReference type="EMBL" id="CAG5096711.1"/>
    </source>
</evidence>
<organism evidence="1 2">
    <name type="scientific">Oikopleura dioica</name>
    <name type="common">Tunicate</name>
    <dbReference type="NCBI Taxonomy" id="34765"/>
    <lineage>
        <taxon>Eukaryota</taxon>
        <taxon>Metazoa</taxon>
        <taxon>Chordata</taxon>
        <taxon>Tunicata</taxon>
        <taxon>Appendicularia</taxon>
        <taxon>Copelata</taxon>
        <taxon>Oikopleuridae</taxon>
        <taxon>Oikopleura</taxon>
    </lineage>
</organism>
<sequence length="173" mass="19780">MLVRDPRSILASRAAIMTDSSYQARRNMKVQDEEQLLGNLNNVVCAKSMENVAALRKHPWLSQKKTNEVAEWLGDIYYDQMESAENVGQSDEKALGPIAKALEHPGRFATFGRNTSLIPYKWMKTLNYTTIDKIQNLCSEYMDHFGYGKIAQLPADHSNIIRPVQNTEYLHFL</sequence>
<gene>
    <name evidence="1" type="ORF">OKIOD_LOCUS6303</name>
</gene>
<keyword evidence="2" id="KW-1185">Reference proteome</keyword>